<feature type="binding site" evidence="11">
    <location>
        <begin position="406"/>
        <end position="409"/>
    </location>
    <ligand>
        <name>GMP</name>
        <dbReference type="ChEBI" id="CHEBI:58115"/>
    </ligand>
</feature>
<dbReference type="Gene3D" id="3.90.1860.10">
    <property type="entry name" value="tRNA-splicing ligase RtcB"/>
    <property type="match status" value="1"/>
</dbReference>
<dbReference type="EC" id="6.5.1.-" evidence="13"/>
<feature type="binding site" evidence="11">
    <location>
        <begin position="331"/>
        <end position="332"/>
    </location>
    <ligand>
        <name>GMP</name>
        <dbReference type="ChEBI" id="CHEBI:58115"/>
    </ligand>
</feature>
<dbReference type="PANTHER" id="PTHR11118:SF1">
    <property type="entry name" value="RNA-SPLICING LIGASE RTCB HOMOLOG"/>
    <property type="match status" value="1"/>
</dbReference>
<name>A0A1V6CD79_UNCT6</name>
<protein>
    <recommendedName>
        <fullName evidence="13">tRNA-splicing ligase RtcB</fullName>
        <ecNumber evidence="13">6.5.1.-</ecNumber>
    </recommendedName>
</protein>
<gene>
    <name evidence="13 14" type="primary">rtcB</name>
    <name evidence="14" type="ORF">BWX89_00329</name>
</gene>
<feature type="binding site" evidence="12">
    <location>
        <position position="331"/>
    </location>
    <ligand>
        <name>Mn(2+)</name>
        <dbReference type="ChEBI" id="CHEBI:29035"/>
        <label>2</label>
    </ligand>
</feature>
<evidence type="ECO:0000256" key="7">
    <source>
        <dbReference type="ARBA" id="ARBA00023211"/>
    </source>
</evidence>
<dbReference type="PROSITE" id="PS01288">
    <property type="entry name" value="UPF0027"/>
    <property type="match status" value="1"/>
</dbReference>
<evidence type="ECO:0000256" key="1">
    <source>
        <dbReference type="ARBA" id="ARBA00008071"/>
    </source>
</evidence>
<dbReference type="SUPFAM" id="SSF103365">
    <property type="entry name" value="Hypothetical protein PH1602"/>
    <property type="match status" value="1"/>
</dbReference>
<comment type="similarity">
    <text evidence="1 13">Belongs to the RtcB family.</text>
</comment>
<organism evidence="14">
    <name type="scientific">candidate division TA06 bacterium ADurb.Bin131</name>
    <dbReference type="NCBI Taxonomy" id="1852827"/>
    <lineage>
        <taxon>Bacteria</taxon>
        <taxon>Bacteria division TA06</taxon>
    </lineage>
</organism>
<dbReference type="Pfam" id="PF01139">
    <property type="entry name" value="RtcB"/>
    <property type="match status" value="1"/>
</dbReference>
<dbReference type="InterPro" id="IPR001233">
    <property type="entry name" value="RtcB"/>
</dbReference>
<keyword evidence="6 11" id="KW-0342">GTP-binding</keyword>
<dbReference type="GO" id="GO:0170057">
    <property type="term" value="F:RNA ligase (GTP) activity"/>
    <property type="evidence" value="ECO:0007669"/>
    <property type="project" value="UniProtKB-EC"/>
</dbReference>
<dbReference type="EMBL" id="MWDQ01000027">
    <property type="protein sequence ID" value="OQB74840.1"/>
    <property type="molecule type" value="Genomic_DNA"/>
</dbReference>
<feature type="binding site" evidence="12">
    <location>
        <position position="206"/>
    </location>
    <ligand>
        <name>Mn(2+)</name>
        <dbReference type="ChEBI" id="CHEBI:29035"/>
        <label>1</label>
    </ligand>
</feature>
<evidence type="ECO:0000256" key="4">
    <source>
        <dbReference type="ARBA" id="ARBA00022741"/>
    </source>
</evidence>
<keyword evidence="7 12" id="KW-0464">Manganese</keyword>
<comment type="catalytic activity">
    <reaction evidence="9">
        <text>a 3'-end 2',3'-cyclophospho-ribonucleotide-RNA + a 5'-end dephospho-ribonucleoside-RNA + GTP + H2O = a ribonucleotidyl-ribonucleotide-RNA + GMP + diphosphate + H(+)</text>
        <dbReference type="Rhea" id="RHEA:68080"/>
        <dbReference type="Rhea" id="RHEA-COMP:10464"/>
        <dbReference type="Rhea" id="RHEA-COMP:13936"/>
        <dbReference type="Rhea" id="RHEA-COMP:17355"/>
        <dbReference type="ChEBI" id="CHEBI:15377"/>
        <dbReference type="ChEBI" id="CHEBI:15378"/>
        <dbReference type="ChEBI" id="CHEBI:33019"/>
        <dbReference type="ChEBI" id="CHEBI:37565"/>
        <dbReference type="ChEBI" id="CHEBI:58115"/>
        <dbReference type="ChEBI" id="CHEBI:83064"/>
        <dbReference type="ChEBI" id="CHEBI:138284"/>
        <dbReference type="ChEBI" id="CHEBI:173118"/>
        <dbReference type="EC" id="6.5.1.8"/>
    </reaction>
</comment>
<keyword evidence="3 12" id="KW-0479">Metal-binding</keyword>
<accession>A0A1V6CD79</accession>
<evidence type="ECO:0000256" key="12">
    <source>
        <dbReference type="PIRSR" id="PIRSR601233-3"/>
    </source>
</evidence>
<dbReference type="GO" id="GO:0005525">
    <property type="term" value="F:GTP binding"/>
    <property type="evidence" value="ECO:0007669"/>
    <property type="project" value="UniProtKB-KW"/>
</dbReference>
<proteinExistence type="inferred from homology"/>
<dbReference type="GO" id="GO:0003972">
    <property type="term" value="F:RNA ligase (ATP) activity"/>
    <property type="evidence" value="ECO:0007669"/>
    <property type="project" value="TreeGrafter"/>
</dbReference>
<comment type="catalytic activity">
    <reaction evidence="8">
        <text>a 3'-end 3'-phospho-ribonucleotide-RNA + a 5'-end dephospho-ribonucleoside-RNA + GTP = a ribonucleotidyl-ribonucleotide-RNA + GMP + diphosphate</text>
        <dbReference type="Rhea" id="RHEA:68076"/>
        <dbReference type="Rhea" id="RHEA-COMP:10463"/>
        <dbReference type="Rhea" id="RHEA-COMP:13936"/>
        <dbReference type="Rhea" id="RHEA-COMP:17355"/>
        <dbReference type="ChEBI" id="CHEBI:33019"/>
        <dbReference type="ChEBI" id="CHEBI:37565"/>
        <dbReference type="ChEBI" id="CHEBI:58115"/>
        <dbReference type="ChEBI" id="CHEBI:83062"/>
        <dbReference type="ChEBI" id="CHEBI:138284"/>
        <dbReference type="ChEBI" id="CHEBI:173118"/>
        <dbReference type="EC" id="6.5.1.8"/>
    </reaction>
</comment>
<evidence type="ECO:0000256" key="3">
    <source>
        <dbReference type="ARBA" id="ARBA00022723"/>
    </source>
</evidence>
<evidence type="ECO:0000256" key="9">
    <source>
        <dbReference type="ARBA" id="ARBA00049514"/>
    </source>
</evidence>
<dbReference type="Proteomes" id="UP000485562">
    <property type="component" value="Unassembled WGS sequence"/>
</dbReference>
<evidence type="ECO:0000256" key="5">
    <source>
        <dbReference type="ARBA" id="ARBA00022800"/>
    </source>
</evidence>
<sequence>MVDWKSRIKKITPFKWLIPETGSMNVPGIIYISESMLNRAIEDNVLQQVANVACLPGIISYSLAMPDVHWGYGAPIGGVAAFNKEKGIIAPGFVGYDINCGVRIIRSDIIASELNSERIEKLVQCLYASIPSGVGSTGRIILKTKQIDEVLEHGARYALQQGYGWNSDIEKTEENGCMKTANSDAVSKRAKERGSDQLGTLGSGNHFLEIQKIVEIYDKEAAESFGLFENQITIMMHTGSRGLGYQVCDDYLVKFGKVISKYGITLPDRQLACAPVNSNEGKEYFGGMSAAANFAWANRQIITHWIRDCFEKTLQMSAEKIGLSVIYDVAHNIAKYEKHSFEGKSDYVYVHRKGATRAFPAGHNAVCDAYKNIGQPVLIPGTMGTSSYILVGTQKAMEETWGSTCHGAGRVMSRSQAIKKAKGRKIEKELSELGVLAKAKSMGGLAEEIPEAYKDVDEIIKVVEQAGLSKKVAKMKPIAVIKG</sequence>
<evidence type="ECO:0000256" key="13">
    <source>
        <dbReference type="RuleBase" id="RU371113"/>
    </source>
</evidence>
<evidence type="ECO:0000256" key="6">
    <source>
        <dbReference type="ARBA" id="ARBA00023134"/>
    </source>
</evidence>
<reference evidence="14" key="1">
    <citation type="submission" date="2017-02" db="EMBL/GenBank/DDBJ databases">
        <title>Delving into the versatile metabolic prowess of the omnipresent phylum Bacteroidetes.</title>
        <authorList>
            <person name="Nobu M.K."/>
            <person name="Mei R."/>
            <person name="Narihiro T."/>
            <person name="Kuroda K."/>
            <person name="Liu W.-T."/>
        </authorList>
    </citation>
    <scope>NUCLEOTIDE SEQUENCE</scope>
    <source>
        <strain evidence="14">ADurb.Bin131</strain>
    </source>
</reference>
<dbReference type="AlphaFoldDB" id="A0A1V6CD79"/>
<feature type="binding site" evidence="11">
    <location>
        <begin position="380"/>
        <end position="383"/>
    </location>
    <ligand>
        <name>GMP</name>
        <dbReference type="ChEBI" id="CHEBI:58115"/>
    </ligand>
</feature>
<evidence type="ECO:0000256" key="11">
    <source>
        <dbReference type="PIRSR" id="PIRSR601233-2"/>
    </source>
</evidence>
<evidence type="ECO:0000256" key="10">
    <source>
        <dbReference type="PIRSR" id="PIRSR601233-1"/>
    </source>
</evidence>
<comment type="cofactor">
    <cofactor evidence="12 13">
        <name>Mn(2+)</name>
        <dbReference type="ChEBI" id="CHEBI:29035"/>
    </cofactor>
    <text evidence="12 13">Binds 2 manganese ions per subunit.</text>
</comment>
<dbReference type="PANTHER" id="PTHR11118">
    <property type="entry name" value="RNA-SPLICING LIGASE RTCB HOMOLOG"/>
    <property type="match status" value="1"/>
</dbReference>
<feature type="binding site" evidence="11">
    <location>
        <begin position="205"/>
        <end position="209"/>
    </location>
    <ligand>
        <name>GMP</name>
        <dbReference type="ChEBI" id="CHEBI:58115"/>
    </ligand>
</feature>
<keyword evidence="4 11" id="KW-0547">Nucleotide-binding</keyword>
<dbReference type="GO" id="GO:0042245">
    <property type="term" value="P:RNA repair"/>
    <property type="evidence" value="ECO:0007669"/>
    <property type="project" value="UniProtKB-KW"/>
</dbReference>
<keyword evidence="5" id="KW-0692">RNA repair</keyword>
<feature type="binding site" evidence="12">
    <location>
        <position position="237"/>
    </location>
    <ligand>
        <name>Mn(2+)</name>
        <dbReference type="ChEBI" id="CHEBI:29035"/>
        <label>2</label>
    </ligand>
</feature>
<evidence type="ECO:0000313" key="14">
    <source>
        <dbReference type="EMBL" id="OQB74840.1"/>
    </source>
</evidence>
<evidence type="ECO:0000256" key="2">
    <source>
        <dbReference type="ARBA" id="ARBA00022598"/>
    </source>
</evidence>
<comment type="subunit">
    <text evidence="13">Monomer.</text>
</comment>
<dbReference type="FunFam" id="3.90.1860.10:FF:000001">
    <property type="entry name" value="tRNA-splicing ligase RtcB homolog"/>
    <property type="match status" value="1"/>
</dbReference>
<feature type="binding site" evidence="11">
    <location>
        <position position="387"/>
    </location>
    <ligand>
        <name>GMP</name>
        <dbReference type="ChEBI" id="CHEBI:58115"/>
    </ligand>
</feature>
<feature type="active site" description="GMP-histidine intermediate" evidence="10">
    <location>
        <position position="406"/>
    </location>
</feature>
<comment type="caution">
    <text evidence="14">The sequence shown here is derived from an EMBL/GenBank/DDBJ whole genome shotgun (WGS) entry which is preliminary data.</text>
</comment>
<feature type="binding site" evidence="12">
    <location>
        <position position="97"/>
    </location>
    <ligand>
        <name>Mn(2+)</name>
        <dbReference type="ChEBI" id="CHEBI:29035"/>
        <label>1</label>
    </ligand>
</feature>
<feature type="binding site" evidence="11">
    <location>
        <position position="482"/>
    </location>
    <ligand>
        <name>GMP</name>
        <dbReference type="ChEBI" id="CHEBI:58115"/>
    </ligand>
</feature>
<keyword evidence="2 13" id="KW-0436">Ligase</keyword>
<dbReference type="GO" id="GO:0046872">
    <property type="term" value="F:metal ion binding"/>
    <property type="evidence" value="ECO:0007669"/>
    <property type="project" value="UniProtKB-UniRule"/>
</dbReference>
<dbReference type="InterPro" id="IPR036025">
    <property type="entry name" value="RtcB-like_sf"/>
</dbReference>
<evidence type="ECO:0000256" key="8">
    <source>
        <dbReference type="ARBA" id="ARBA00047746"/>
    </source>
</evidence>
<dbReference type="GO" id="GO:0006396">
    <property type="term" value="P:RNA processing"/>
    <property type="evidence" value="ECO:0007669"/>
    <property type="project" value="InterPro"/>
</dbReference>